<accession>A0A6C0GNY4</accession>
<dbReference type="SUPFAM" id="SSF48452">
    <property type="entry name" value="TPR-like"/>
    <property type="match status" value="1"/>
</dbReference>
<name>A0A6C0GNY4_9BACT</name>
<dbReference type="InterPro" id="IPR011990">
    <property type="entry name" value="TPR-like_helical_dom_sf"/>
</dbReference>
<dbReference type="KEGG" id="rhoz:GXP67_23015"/>
<feature type="signal peptide" evidence="1">
    <location>
        <begin position="1"/>
        <end position="22"/>
    </location>
</feature>
<sequence>MITSKYIKTMSLALASLLMVSACDDGFEELNKNPNGAEVATPNLLLRNAIESTVTRTHSVDLGGEIGSGWVQHMAKIQYTDEDRYIPRVGTMNNTWSSYYAASGKDFQTIIELATKAEHDNYKGIGMTMRTYNIAMLTDLFGDVPYTEAFKGDRGVASPKYDKQEDIYPMLIATLDTANSLLSEGGKEVDGDIMYDGDIEKWKKFTNSMALRLMLRMSGKVDVSAGMRKIVNDPATYPIFTSNDDNATLFFLEASPDDHPIHTNRQTRDDHRISENLLNMLTDRDDSRKFVYMDVNGSNQYAGIPNGLLSSKAAAYGLTNVSDMGPYFQAPDAPAPIMTFAELNFILAEAAKKGYIDGGDTKAQEYYEAGITASFEQFEEPMQAVFDDMDGVHYGGANPANFTTVAEEIAYYISINPYDAANGLQLIAEQKYLALFDQGLQAWFEWRRTGFPVLVPAEDGANAGQIPVRLPYPSDEEGRNSSNVSEAVARLAGGNTLNSKVWWDN</sequence>
<evidence type="ECO:0000313" key="2">
    <source>
        <dbReference type="EMBL" id="QHT69302.1"/>
    </source>
</evidence>
<dbReference type="EMBL" id="CP048222">
    <property type="protein sequence ID" value="QHT69302.1"/>
    <property type="molecule type" value="Genomic_DNA"/>
</dbReference>
<feature type="chain" id="PRO_5025630442" evidence="1">
    <location>
        <begin position="23"/>
        <end position="505"/>
    </location>
</feature>
<evidence type="ECO:0000313" key="3">
    <source>
        <dbReference type="Proteomes" id="UP000480178"/>
    </source>
</evidence>
<keyword evidence="3" id="KW-1185">Reference proteome</keyword>
<organism evidence="2 3">
    <name type="scientific">Rhodocytophaga rosea</name>
    <dbReference type="NCBI Taxonomy" id="2704465"/>
    <lineage>
        <taxon>Bacteria</taxon>
        <taxon>Pseudomonadati</taxon>
        <taxon>Bacteroidota</taxon>
        <taxon>Cytophagia</taxon>
        <taxon>Cytophagales</taxon>
        <taxon>Rhodocytophagaceae</taxon>
        <taxon>Rhodocytophaga</taxon>
    </lineage>
</organism>
<dbReference type="PROSITE" id="PS51257">
    <property type="entry name" value="PROKAR_LIPOPROTEIN"/>
    <property type="match status" value="1"/>
</dbReference>
<keyword evidence="1" id="KW-0732">Signal</keyword>
<dbReference type="AlphaFoldDB" id="A0A6C0GNY4"/>
<dbReference type="RefSeq" id="WP_162445291.1">
    <property type="nucleotide sequence ID" value="NZ_CP048222.1"/>
</dbReference>
<dbReference type="InterPro" id="IPR041662">
    <property type="entry name" value="SusD-like_2"/>
</dbReference>
<dbReference type="Gene3D" id="1.25.40.390">
    <property type="match status" value="1"/>
</dbReference>
<proteinExistence type="predicted"/>
<gene>
    <name evidence="2" type="ORF">GXP67_23015</name>
</gene>
<protein>
    <submittedName>
        <fullName evidence="2">SusD/RagB family nutrient-binding outer membrane lipoprotein</fullName>
    </submittedName>
</protein>
<evidence type="ECO:0000256" key="1">
    <source>
        <dbReference type="SAM" id="SignalP"/>
    </source>
</evidence>
<dbReference type="Proteomes" id="UP000480178">
    <property type="component" value="Chromosome"/>
</dbReference>
<reference evidence="2 3" key="1">
    <citation type="submission" date="2020-01" db="EMBL/GenBank/DDBJ databases">
        <authorList>
            <person name="Kim M.K."/>
        </authorList>
    </citation>
    <scope>NUCLEOTIDE SEQUENCE [LARGE SCALE GENOMIC DNA]</scope>
    <source>
        <strain evidence="2 3">172606-1</strain>
    </source>
</reference>
<dbReference type="Pfam" id="PF12771">
    <property type="entry name" value="SusD-like_2"/>
    <property type="match status" value="1"/>
</dbReference>
<keyword evidence="2" id="KW-0449">Lipoprotein</keyword>